<evidence type="ECO:0000256" key="5">
    <source>
        <dbReference type="ARBA" id="ARBA00023242"/>
    </source>
</evidence>
<dbReference type="Proteomes" id="UP000000707">
    <property type="component" value="Unassembled WGS sequence"/>
</dbReference>
<dbReference type="SUPFAM" id="SSF57667">
    <property type="entry name" value="beta-beta-alpha zinc fingers"/>
    <property type="match status" value="1"/>
</dbReference>
<organism evidence="11">
    <name type="scientific">Candida tenuis (strain ATCC 10573 / BCRC 21748 / CBS 615 / JCM 9827 / NBRC 10315 / NRRL Y-1498 / VKM Y-70)</name>
    <name type="common">Yeast</name>
    <name type="synonym">Yamadazyma tenuis</name>
    <dbReference type="NCBI Taxonomy" id="590646"/>
    <lineage>
        <taxon>Eukaryota</taxon>
        <taxon>Fungi</taxon>
        <taxon>Dikarya</taxon>
        <taxon>Ascomycota</taxon>
        <taxon>Saccharomycotina</taxon>
        <taxon>Pichiomycetes</taxon>
        <taxon>Debaryomycetaceae</taxon>
        <taxon>Yamadazyma</taxon>
    </lineage>
</organism>
<feature type="compositionally biased region" description="Low complexity" evidence="7">
    <location>
        <begin position="440"/>
        <end position="450"/>
    </location>
</feature>
<feature type="region of interest" description="Disordered" evidence="7">
    <location>
        <begin position="396"/>
        <end position="450"/>
    </location>
</feature>
<dbReference type="eggNOG" id="ENOG502S1NP">
    <property type="taxonomic scope" value="Eukaryota"/>
</dbReference>
<dbReference type="GeneID" id="18250137"/>
<keyword evidence="11" id="KW-1185">Reference proteome</keyword>
<evidence type="ECO:0000256" key="3">
    <source>
        <dbReference type="ARBA" id="ARBA00022771"/>
    </source>
</evidence>
<comment type="subcellular location">
    <subcellularLocation>
        <location evidence="1">Nucleus</location>
    </subcellularLocation>
</comment>
<evidence type="ECO:0000256" key="6">
    <source>
        <dbReference type="PROSITE-ProRule" id="PRU00042"/>
    </source>
</evidence>
<protein>
    <recommendedName>
        <fullName evidence="9">C2H2-type domain-containing protein</fullName>
    </recommendedName>
</protein>
<dbReference type="SMART" id="SM00355">
    <property type="entry name" value="ZnF_C2H2"/>
    <property type="match status" value="2"/>
</dbReference>
<reference evidence="10 11" key="1">
    <citation type="journal article" date="2011" name="Proc. Natl. Acad. Sci. U.S.A.">
        <title>Comparative genomics of xylose-fermenting fungi for enhanced biofuel production.</title>
        <authorList>
            <person name="Wohlbach D.J."/>
            <person name="Kuo A."/>
            <person name="Sato T.K."/>
            <person name="Potts K.M."/>
            <person name="Salamov A.A."/>
            <person name="LaButti K.M."/>
            <person name="Sun H."/>
            <person name="Clum A."/>
            <person name="Pangilinan J.L."/>
            <person name="Lindquist E.A."/>
            <person name="Lucas S."/>
            <person name="Lapidus A."/>
            <person name="Jin M."/>
            <person name="Gunawan C."/>
            <person name="Balan V."/>
            <person name="Dale B.E."/>
            <person name="Jeffries T.W."/>
            <person name="Zinkel R."/>
            <person name="Barry K.W."/>
            <person name="Grigoriev I.V."/>
            <person name="Gasch A.P."/>
        </authorList>
    </citation>
    <scope>NUCLEOTIDE SEQUENCE [LARGE SCALE GENOMIC DNA]</scope>
    <source>
        <strain evidence="11">ATCC 10573 / BCRC 21748 / CBS 615 / JCM 9827 / NBRC 10315 / NRRL Y-1498 / VKM Y-70</strain>
    </source>
</reference>
<dbReference type="KEGG" id="cten:18250137"/>
<feature type="domain" description="C2H2-type" evidence="9">
    <location>
        <begin position="198"/>
        <end position="225"/>
    </location>
</feature>
<evidence type="ECO:0000256" key="8">
    <source>
        <dbReference type="SAM" id="Phobius"/>
    </source>
</evidence>
<dbReference type="HOGENOM" id="CLU_442779_0_0_1"/>
<feature type="region of interest" description="Disordered" evidence="7">
    <location>
        <begin position="128"/>
        <end position="150"/>
    </location>
</feature>
<dbReference type="PANTHER" id="PTHR24396:SF19">
    <property type="entry name" value="FI01119P"/>
    <property type="match status" value="1"/>
</dbReference>
<keyword evidence="4" id="KW-0862">Zinc</keyword>
<name>G3AXL8_CANTC</name>
<dbReference type="GO" id="GO:0008270">
    <property type="term" value="F:zinc ion binding"/>
    <property type="evidence" value="ECO:0007669"/>
    <property type="project" value="UniProtKB-KW"/>
</dbReference>
<feature type="region of interest" description="Disordered" evidence="7">
    <location>
        <begin position="169"/>
        <end position="196"/>
    </location>
</feature>
<dbReference type="EMBL" id="GL996512">
    <property type="protein sequence ID" value="EGV65645.1"/>
    <property type="molecule type" value="Genomic_DNA"/>
</dbReference>
<dbReference type="Gene3D" id="3.30.160.60">
    <property type="entry name" value="Classic Zinc Finger"/>
    <property type="match status" value="1"/>
</dbReference>
<evidence type="ECO:0000313" key="11">
    <source>
        <dbReference type="Proteomes" id="UP000000707"/>
    </source>
</evidence>
<evidence type="ECO:0000256" key="1">
    <source>
        <dbReference type="ARBA" id="ARBA00004123"/>
    </source>
</evidence>
<feature type="compositionally biased region" description="Low complexity" evidence="7">
    <location>
        <begin position="566"/>
        <end position="585"/>
    </location>
</feature>
<sequence length="617" mass="69639">MITNKLVLYILHHPLVKAFLAILSLFVYPLNQYLKESYAQKPSKHTIRGSTASHKTLDASPRPSKALTTAVEKSPDNLFPETIKYSNLKCSVQPCSTSVSTQMMPYQNEQGEIEWAFTDDASVKSASFNDSTAGANDNISPTISNSSSNNESIMSSNLFGGFQASAQLAKGNHSPKSTSSPSPPLSALNGPGDSNKAHQCPQCEATFKLRGYLTRHLKKHSIKKAYCCPFHKFSVYIDEANVTHQCHPTGGFSRRDTYKTHLKSRHFQYPKGTKTKERAKSCGNCSMCGEFFPNSEIWCEIHIEGGECKFLPAGFIGKSRIKNKLKKEMKRKGIKIETAYTEYSSLVNEIIKQETSKGIKTEENEYEYENEYDFDSQDLSPLSSELSQSPMLEADISKKHQQQPHSTSSVQQLSPPHQQSVSPLQQRNEVQQRVNPPHTQAASVAPLQQVQQQQNVLPSASQFNANPQQMPIMNEYYDINDPYFYTLDYDDEFCLDVDQLNQFTPVSMSSPDSAAGTQRQVNPMLLQQQYQIMQKQMQMNFNMAMGPNGIKSQQLPQQYRQAFTNQHPQPQQINQPPQEQHQYQQSNGQPIMGMNTGLNTDELHIDQYSLQSQYVQY</sequence>
<dbReference type="GO" id="GO:0005634">
    <property type="term" value="C:nucleus"/>
    <property type="evidence" value="ECO:0007669"/>
    <property type="project" value="UniProtKB-SubCell"/>
</dbReference>
<dbReference type="AlphaFoldDB" id="G3AXL8"/>
<dbReference type="InterPro" id="IPR036236">
    <property type="entry name" value="Znf_C2H2_sf"/>
</dbReference>
<feature type="region of interest" description="Disordered" evidence="7">
    <location>
        <begin position="565"/>
        <end position="597"/>
    </location>
</feature>
<feature type="region of interest" description="Disordered" evidence="7">
    <location>
        <begin position="44"/>
        <end position="63"/>
    </location>
</feature>
<evidence type="ECO:0000256" key="2">
    <source>
        <dbReference type="ARBA" id="ARBA00022723"/>
    </source>
</evidence>
<keyword evidence="2" id="KW-0479">Metal-binding</keyword>
<dbReference type="InterPro" id="IPR051643">
    <property type="entry name" value="Transcr_Reg_ZincFinger"/>
</dbReference>
<gene>
    <name evidence="10" type="ORF">CANTEDRAFT_91960</name>
</gene>
<accession>G3AXL8</accession>
<proteinExistence type="predicted"/>
<feature type="compositionally biased region" description="Polar residues" evidence="7">
    <location>
        <begin position="403"/>
        <end position="438"/>
    </location>
</feature>
<keyword evidence="8" id="KW-1133">Transmembrane helix</keyword>
<evidence type="ECO:0000256" key="7">
    <source>
        <dbReference type="SAM" id="MobiDB-lite"/>
    </source>
</evidence>
<evidence type="ECO:0000259" key="9">
    <source>
        <dbReference type="PROSITE" id="PS50157"/>
    </source>
</evidence>
<dbReference type="PROSITE" id="PS00028">
    <property type="entry name" value="ZINC_FINGER_C2H2_1"/>
    <property type="match status" value="1"/>
</dbReference>
<dbReference type="GO" id="GO:0000981">
    <property type="term" value="F:DNA-binding transcription factor activity, RNA polymerase II-specific"/>
    <property type="evidence" value="ECO:0007669"/>
    <property type="project" value="TreeGrafter"/>
</dbReference>
<dbReference type="STRING" id="590646.G3AXL8"/>
<keyword evidence="8" id="KW-0472">Membrane</keyword>
<evidence type="ECO:0000256" key="4">
    <source>
        <dbReference type="ARBA" id="ARBA00022833"/>
    </source>
</evidence>
<keyword evidence="5" id="KW-0539">Nucleus</keyword>
<feature type="compositionally biased region" description="Low complexity" evidence="7">
    <location>
        <begin position="136"/>
        <end position="150"/>
    </location>
</feature>
<keyword evidence="3 6" id="KW-0863">Zinc-finger</keyword>
<feature type="transmembrane region" description="Helical" evidence="8">
    <location>
        <begin position="6"/>
        <end position="28"/>
    </location>
</feature>
<dbReference type="OrthoDB" id="9439903at2759"/>
<keyword evidence="8" id="KW-0812">Transmembrane</keyword>
<evidence type="ECO:0000313" key="10">
    <source>
        <dbReference type="EMBL" id="EGV65645.1"/>
    </source>
</evidence>
<dbReference type="PANTHER" id="PTHR24396">
    <property type="entry name" value="ZINC FINGER PROTEIN"/>
    <property type="match status" value="1"/>
</dbReference>
<dbReference type="GO" id="GO:0000978">
    <property type="term" value="F:RNA polymerase II cis-regulatory region sequence-specific DNA binding"/>
    <property type="evidence" value="ECO:0007669"/>
    <property type="project" value="TreeGrafter"/>
</dbReference>
<dbReference type="InterPro" id="IPR013087">
    <property type="entry name" value="Znf_C2H2_type"/>
</dbReference>
<dbReference type="PROSITE" id="PS50157">
    <property type="entry name" value="ZINC_FINGER_C2H2_2"/>
    <property type="match status" value="1"/>
</dbReference>